<feature type="compositionally biased region" description="Polar residues" evidence="1">
    <location>
        <begin position="1"/>
        <end position="15"/>
    </location>
</feature>
<proteinExistence type="predicted"/>
<evidence type="ECO:0000313" key="3">
    <source>
        <dbReference type="EMBL" id="KQJ87763.1"/>
    </source>
</evidence>
<dbReference type="Gramene" id="KQJ87763">
    <property type="protein sequence ID" value="KQJ87763"/>
    <property type="gene ID" value="BRADI_4g13406v3"/>
</dbReference>
<evidence type="ECO:0000313" key="5">
    <source>
        <dbReference type="Proteomes" id="UP000008810"/>
    </source>
</evidence>
<dbReference type="InParanoid" id="A0A0Q3HH69"/>
<reference evidence="3 4" key="1">
    <citation type="journal article" date="2010" name="Nature">
        <title>Genome sequencing and analysis of the model grass Brachypodium distachyon.</title>
        <authorList>
            <consortium name="International Brachypodium Initiative"/>
        </authorList>
    </citation>
    <scope>NUCLEOTIDE SEQUENCE [LARGE SCALE GENOMIC DNA]</scope>
    <source>
        <strain evidence="3 4">Bd21</strain>
    </source>
</reference>
<dbReference type="InterPro" id="IPR011676">
    <property type="entry name" value="DUF1618"/>
</dbReference>
<dbReference type="PANTHER" id="PTHR33086:SF10">
    <property type="entry name" value="DUF1618 DOMAIN-CONTAINING PROTEIN"/>
    <property type="match status" value="1"/>
</dbReference>
<accession>A0A0Q3HH69</accession>
<dbReference type="Pfam" id="PF07762">
    <property type="entry name" value="DUF1618"/>
    <property type="match status" value="1"/>
</dbReference>
<dbReference type="EnsemblPlants" id="KQJ87763">
    <property type="protein sequence ID" value="KQJ87763"/>
    <property type="gene ID" value="BRADI_4g13406v3"/>
</dbReference>
<feature type="domain" description="DUF1618" evidence="2">
    <location>
        <begin position="188"/>
        <end position="307"/>
    </location>
</feature>
<dbReference type="EMBL" id="CM000883">
    <property type="protein sequence ID" value="KQJ87763.1"/>
    <property type="molecule type" value="Genomic_DNA"/>
</dbReference>
<dbReference type="PANTHER" id="PTHR33086">
    <property type="entry name" value="OS05G0468200 PROTEIN-RELATED"/>
    <property type="match status" value="1"/>
</dbReference>
<evidence type="ECO:0000259" key="2">
    <source>
        <dbReference type="Pfam" id="PF07762"/>
    </source>
</evidence>
<evidence type="ECO:0000256" key="1">
    <source>
        <dbReference type="SAM" id="MobiDB-lite"/>
    </source>
</evidence>
<organism evidence="3">
    <name type="scientific">Brachypodium distachyon</name>
    <name type="common">Purple false brome</name>
    <name type="synonym">Trachynia distachya</name>
    <dbReference type="NCBI Taxonomy" id="15368"/>
    <lineage>
        <taxon>Eukaryota</taxon>
        <taxon>Viridiplantae</taxon>
        <taxon>Streptophyta</taxon>
        <taxon>Embryophyta</taxon>
        <taxon>Tracheophyta</taxon>
        <taxon>Spermatophyta</taxon>
        <taxon>Magnoliopsida</taxon>
        <taxon>Liliopsida</taxon>
        <taxon>Poales</taxon>
        <taxon>Poaceae</taxon>
        <taxon>BOP clade</taxon>
        <taxon>Pooideae</taxon>
        <taxon>Stipodae</taxon>
        <taxon>Brachypodieae</taxon>
        <taxon>Brachypodium</taxon>
    </lineage>
</organism>
<dbReference type="Proteomes" id="UP000008810">
    <property type="component" value="Chromosome 4"/>
</dbReference>
<dbReference type="STRING" id="15368.A0A0Q3HH69"/>
<keyword evidence="5" id="KW-1185">Reference proteome</keyword>
<evidence type="ECO:0000313" key="4">
    <source>
        <dbReference type="EnsemblPlants" id="KQJ87763"/>
    </source>
</evidence>
<reference evidence="3" key="2">
    <citation type="submission" date="2017-06" db="EMBL/GenBank/DDBJ databases">
        <title>WGS assembly of Brachypodium distachyon.</title>
        <authorList>
            <consortium name="The International Brachypodium Initiative"/>
            <person name="Lucas S."/>
            <person name="Harmon-Smith M."/>
            <person name="Lail K."/>
            <person name="Tice H."/>
            <person name="Grimwood J."/>
            <person name="Bruce D."/>
            <person name="Barry K."/>
            <person name="Shu S."/>
            <person name="Lindquist E."/>
            <person name="Wang M."/>
            <person name="Pitluck S."/>
            <person name="Vogel J.P."/>
            <person name="Garvin D.F."/>
            <person name="Mockler T.C."/>
            <person name="Schmutz J."/>
            <person name="Rokhsar D."/>
            <person name="Bevan M.W."/>
        </authorList>
    </citation>
    <scope>NUCLEOTIDE SEQUENCE</scope>
    <source>
        <strain evidence="3">Bd21</strain>
    </source>
</reference>
<gene>
    <name evidence="3" type="ORF">BRADI_4g13406v3</name>
</gene>
<reference evidence="4" key="3">
    <citation type="submission" date="2018-08" db="UniProtKB">
        <authorList>
            <consortium name="EnsemblPlants"/>
        </authorList>
    </citation>
    <scope>IDENTIFICATION</scope>
    <source>
        <strain evidence="4">cv. Bd21</strain>
    </source>
</reference>
<dbReference type="OrthoDB" id="707351at2759"/>
<name>A0A0Q3HH69_BRADI</name>
<protein>
    <recommendedName>
        <fullName evidence="2">DUF1618 domain-containing protein</fullName>
    </recommendedName>
</protein>
<feature type="region of interest" description="Disordered" evidence="1">
    <location>
        <begin position="1"/>
        <end position="21"/>
    </location>
</feature>
<sequence>MLGRTAASNGSTPGPSVTFAKPPRVSQLYMPEHLASGGLSDPDHEGDVHRFPSRQVCATSQDGLLLLSCEVQRISIPALVIGKPCLDGLPDMMHLVFNPITGEISPCLPDIKGPRREILCNFNLGILTPADGRRSRSGPPDRYAVARLELEEHMMLRFLSETRDWGIVSRKVLVGFQEAVAWGGRLWWVDVTWGAISADPFSNRPEPRFVELPSGSVLPEDAYDKAIQQEDMLPDGEGGTSWWMPLPVNYRRVGVTGATLRYVEVSQEEPFVLSSFAIDADGSGWTLEHRVALSRLWVDGGHPWLPALQAKRTPLIGALRPFKANVVHLTVGNHVVIVDMDKGQVTGHCPRRDINPILQCVLPPWLSTTSISSLG</sequence>
<dbReference type="AlphaFoldDB" id="A0A0Q3HH69"/>